<evidence type="ECO:0000313" key="2">
    <source>
        <dbReference type="EMBL" id="EWZ00532.1"/>
    </source>
</evidence>
<dbReference type="HOGENOM" id="CLU_2038131_0_0_1"/>
<dbReference type="AlphaFoldDB" id="W9J6P8"/>
<dbReference type="Proteomes" id="UP000030753">
    <property type="component" value="Unassembled WGS sequence"/>
</dbReference>
<proteinExistence type="predicted"/>
<evidence type="ECO:0000313" key="3">
    <source>
        <dbReference type="Proteomes" id="UP000030753"/>
    </source>
</evidence>
<gene>
    <name evidence="2" type="ORF">FOYG_00373</name>
</gene>
<protein>
    <submittedName>
        <fullName evidence="2">Uncharacterized protein</fullName>
    </submittedName>
</protein>
<reference evidence="2 3" key="1">
    <citation type="submission" date="2011-06" db="EMBL/GenBank/DDBJ databases">
        <title>The Genome Sequence of Fusarium oxysporum FOSC 3-a.</title>
        <authorList>
            <consortium name="The Broad Institute Genome Sequencing Platform"/>
            <person name="Ma L.-J."/>
            <person name="Gale L.R."/>
            <person name="Schwartz D.C."/>
            <person name="Zhou S."/>
            <person name="Corby-Kistler H."/>
            <person name="Young S.K."/>
            <person name="Zeng Q."/>
            <person name="Gargeya S."/>
            <person name="Fitzgerald M."/>
            <person name="Haas B."/>
            <person name="Abouelleil A."/>
            <person name="Alvarado L."/>
            <person name="Arachchi H.M."/>
            <person name="Berlin A."/>
            <person name="Brown A."/>
            <person name="Chapman S.B."/>
            <person name="Chen Z."/>
            <person name="Dunbar C."/>
            <person name="Freedman E."/>
            <person name="Gearin G."/>
            <person name="Gellesch M."/>
            <person name="Goldberg J."/>
            <person name="Griggs A."/>
            <person name="Gujja S."/>
            <person name="Heiman D."/>
            <person name="Howarth C."/>
            <person name="Larson L."/>
            <person name="Lui A."/>
            <person name="MacDonald P.J.P."/>
            <person name="Mehta T."/>
            <person name="Montmayeur A."/>
            <person name="Murphy C."/>
            <person name="Neiman D."/>
            <person name="Pearson M."/>
            <person name="Priest M."/>
            <person name="Roberts A."/>
            <person name="Saif S."/>
            <person name="Shea T."/>
            <person name="Shenoy N."/>
            <person name="Sisk P."/>
            <person name="Stolte C."/>
            <person name="Sykes S."/>
            <person name="Wortman J."/>
            <person name="Nusbaum C."/>
            <person name="Birren B."/>
        </authorList>
    </citation>
    <scope>NUCLEOTIDE SEQUENCE [LARGE SCALE GENOMIC DNA]</scope>
    <source>
        <strain evidence="3">FOSC 3-a</strain>
    </source>
</reference>
<evidence type="ECO:0000256" key="1">
    <source>
        <dbReference type="SAM" id="Coils"/>
    </source>
</evidence>
<sequence length="121" mass="13901">MSELIDKVSEENATLKEKIKTQKSALIKQKIALKEEKDANKQLKSDVASMMRRLVAVEEVVHPAMCEAAEQKWRPGCLKYSVMISEYGYVRGNDLIRFQPMTVTSTWSSLGLLYYTRRVIE</sequence>
<dbReference type="EMBL" id="JH717839">
    <property type="protein sequence ID" value="EWZ00532.1"/>
    <property type="molecule type" value="Genomic_DNA"/>
</dbReference>
<organism evidence="2 3">
    <name type="scientific">Fusarium oxysporum NRRL 32931</name>
    <dbReference type="NCBI Taxonomy" id="660029"/>
    <lineage>
        <taxon>Eukaryota</taxon>
        <taxon>Fungi</taxon>
        <taxon>Dikarya</taxon>
        <taxon>Ascomycota</taxon>
        <taxon>Pezizomycotina</taxon>
        <taxon>Sordariomycetes</taxon>
        <taxon>Hypocreomycetidae</taxon>
        <taxon>Hypocreales</taxon>
        <taxon>Nectriaceae</taxon>
        <taxon>Fusarium</taxon>
        <taxon>Fusarium oxysporum species complex</taxon>
    </lineage>
</organism>
<accession>W9J6P8</accession>
<feature type="coiled-coil region" evidence="1">
    <location>
        <begin position="5"/>
        <end position="53"/>
    </location>
</feature>
<name>W9J6P8_FUSOX</name>
<keyword evidence="1" id="KW-0175">Coiled coil</keyword>